<evidence type="ECO:0000256" key="1">
    <source>
        <dbReference type="SAM" id="MobiDB-lite"/>
    </source>
</evidence>
<dbReference type="Proteomes" id="UP001443914">
    <property type="component" value="Unassembled WGS sequence"/>
</dbReference>
<feature type="compositionally biased region" description="Polar residues" evidence="1">
    <location>
        <begin position="302"/>
        <end position="332"/>
    </location>
</feature>
<dbReference type="AlphaFoldDB" id="A0AAW1KBP9"/>
<dbReference type="EMBL" id="JBDFQZ010000006">
    <property type="protein sequence ID" value="KAK9714438.1"/>
    <property type="molecule type" value="Genomic_DNA"/>
</dbReference>
<name>A0AAW1KBP9_SAPOF</name>
<proteinExistence type="predicted"/>
<comment type="caution">
    <text evidence="3">The sequence shown here is derived from an EMBL/GenBank/DDBJ whole genome shotgun (WGS) entry which is preliminary data.</text>
</comment>
<evidence type="ECO:0000259" key="2">
    <source>
        <dbReference type="Pfam" id="PF14303"/>
    </source>
</evidence>
<protein>
    <recommendedName>
        <fullName evidence="2">No apical meristem-associated C-terminal domain-containing protein</fullName>
    </recommendedName>
</protein>
<evidence type="ECO:0000313" key="4">
    <source>
        <dbReference type="Proteomes" id="UP001443914"/>
    </source>
</evidence>
<dbReference type="InterPro" id="IPR029466">
    <property type="entry name" value="NAM-associated_C"/>
</dbReference>
<reference evidence="3" key="1">
    <citation type="submission" date="2024-03" db="EMBL/GenBank/DDBJ databases">
        <title>WGS assembly of Saponaria officinalis var. Norfolk2.</title>
        <authorList>
            <person name="Jenkins J."/>
            <person name="Shu S."/>
            <person name="Grimwood J."/>
            <person name="Barry K."/>
            <person name="Goodstein D."/>
            <person name="Schmutz J."/>
            <person name="Leebens-Mack J."/>
            <person name="Osbourn A."/>
        </authorList>
    </citation>
    <scope>NUCLEOTIDE SEQUENCE [LARGE SCALE GENOMIC DNA]</scope>
    <source>
        <strain evidence="3">JIC</strain>
    </source>
</reference>
<organism evidence="3 4">
    <name type="scientific">Saponaria officinalis</name>
    <name type="common">Common soapwort</name>
    <name type="synonym">Lychnis saponaria</name>
    <dbReference type="NCBI Taxonomy" id="3572"/>
    <lineage>
        <taxon>Eukaryota</taxon>
        <taxon>Viridiplantae</taxon>
        <taxon>Streptophyta</taxon>
        <taxon>Embryophyta</taxon>
        <taxon>Tracheophyta</taxon>
        <taxon>Spermatophyta</taxon>
        <taxon>Magnoliopsida</taxon>
        <taxon>eudicotyledons</taxon>
        <taxon>Gunneridae</taxon>
        <taxon>Pentapetalae</taxon>
        <taxon>Caryophyllales</taxon>
        <taxon>Caryophyllaceae</taxon>
        <taxon>Caryophylleae</taxon>
        <taxon>Saponaria</taxon>
    </lineage>
</organism>
<dbReference type="PANTHER" id="PTHR45023">
    <property type="match status" value="1"/>
</dbReference>
<sequence length="448" mass="51547">MDPNSNNFQNNSNNNNNFEINHDEWRKQMWIEFQRMNSQLPPQLSQNITPIQESVTPQSQWAQKFFPSQQSSPNFLPSSYPSQNYDHRQFSSQNLQSRPQNLRANMQNITPIQENYPLFSSQVECTEHIVNDVDNEDGDDDVVETPSLGVQPSNKRVMNKNPFSLAEDEALISSFMQHSQDPTVGTNQKKRDLWVKVKNLFDEARKANPSKIRERSAGMLGSRWRRIAAGVMEWVACYEEAARRKTSGMSEEDVIKEAIKTHNGPFQFEHQWILLKKFRKWESCVGGYLSENCRSNYNNVFENSGNEPATPTSQTDPESQGSGKRSRNNITSDDGEGSISKRPMGVKAAKMNKGKGKGNVVQMEFLAETIKGYSEVQIQRMEMTKQKEARKQKQIEIELRKLELDEKRQQDGERAMKWSVLQTLLQKSDLNPQEEELKMTLLKDLSVI</sequence>
<dbReference type="PANTHER" id="PTHR45023:SF4">
    <property type="entry name" value="GLYCINE-RICH PROTEIN-RELATED"/>
    <property type="match status" value="1"/>
</dbReference>
<evidence type="ECO:0000313" key="3">
    <source>
        <dbReference type="EMBL" id="KAK9714438.1"/>
    </source>
</evidence>
<feature type="domain" description="No apical meristem-associated C-terminal" evidence="2">
    <location>
        <begin position="265"/>
        <end position="413"/>
    </location>
</feature>
<feature type="region of interest" description="Disordered" evidence="1">
    <location>
        <begin position="302"/>
        <end position="354"/>
    </location>
</feature>
<accession>A0AAW1KBP9</accession>
<dbReference type="Pfam" id="PF14303">
    <property type="entry name" value="NAM-associated"/>
    <property type="match status" value="1"/>
</dbReference>
<keyword evidence="4" id="KW-1185">Reference proteome</keyword>
<gene>
    <name evidence="3" type="ORF">RND81_06G094400</name>
</gene>